<dbReference type="HOGENOM" id="CLU_056063_2_0_1"/>
<feature type="transmembrane region" description="Helical" evidence="1">
    <location>
        <begin position="222"/>
        <end position="241"/>
    </location>
</feature>
<keyword evidence="1" id="KW-0812">Transmembrane</keyword>
<protein>
    <recommendedName>
        <fullName evidence="4">Serpentine Receptor, class Z</fullName>
    </recommendedName>
</protein>
<feature type="transmembrane region" description="Helical" evidence="1">
    <location>
        <begin position="106"/>
        <end position="127"/>
    </location>
</feature>
<dbReference type="Pfam" id="PF10325">
    <property type="entry name" value="7TM_GPCR_Srz"/>
    <property type="match status" value="1"/>
</dbReference>
<dbReference type="OMA" id="CIFINCC"/>
<proteinExistence type="predicted"/>
<dbReference type="PANTHER" id="PTHR31720:SF12">
    <property type="entry name" value="SERPENTINE RECEPTOR, CLASS T-RELATED"/>
    <property type="match status" value="1"/>
</dbReference>
<feature type="transmembrane region" description="Helical" evidence="1">
    <location>
        <begin position="65"/>
        <end position="86"/>
    </location>
</feature>
<keyword evidence="1" id="KW-1133">Transmembrane helix</keyword>
<dbReference type="PANTHER" id="PTHR31720">
    <property type="entry name" value="SERPENTINE RECEPTOR, CLASS Z-RELATED"/>
    <property type="match status" value="1"/>
</dbReference>
<evidence type="ECO:0000313" key="2">
    <source>
        <dbReference type="EMBL" id="EGT50068.1"/>
    </source>
</evidence>
<keyword evidence="3" id="KW-1185">Reference proteome</keyword>
<keyword evidence="1" id="KW-0472">Membrane</keyword>
<evidence type="ECO:0000313" key="3">
    <source>
        <dbReference type="Proteomes" id="UP000008068"/>
    </source>
</evidence>
<evidence type="ECO:0000256" key="1">
    <source>
        <dbReference type="SAM" id="Phobius"/>
    </source>
</evidence>
<dbReference type="EMBL" id="GL379827">
    <property type="protein sequence ID" value="EGT50068.1"/>
    <property type="molecule type" value="Genomic_DNA"/>
</dbReference>
<organism evidence="3">
    <name type="scientific">Caenorhabditis brenneri</name>
    <name type="common">Nematode worm</name>
    <dbReference type="NCBI Taxonomy" id="135651"/>
    <lineage>
        <taxon>Eukaryota</taxon>
        <taxon>Metazoa</taxon>
        <taxon>Ecdysozoa</taxon>
        <taxon>Nematoda</taxon>
        <taxon>Chromadorea</taxon>
        <taxon>Rhabditida</taxon>
        <taxon>Rhabditina</taxon>
        <taxon>Rhabditomorpha</taxon>
        <taxon>Rhabditoidea</taxon>
        <taxon>Rhabditidae</taxon>
        <taxon>Peloderinae</taxon>
        <taxon>Caenorhabditis</taxon>
    </lineage>
</organism>
<sequence length="337" mass="39606">MRIQVKFPWLFMFSCSPIPLLNHSGDMTEYFVESKKHGFLISLNDTSDHVEESKKGIKGIVERKFAYLFLVYFVIALIIYPFYVHVYRTNMERDRNIAIFQILRHFYNFLKCYYISLVLFFIAFFIVLNSPNTIIYYLFGIPFAACYAISSLFVEANQYLLSLLAIQKFFIYFFPDTEKILSFSQNTMGWILTGIYGFCIFINCCFFWAASKNFDVMPLKEIYYVMQSLMVILSAVLYIPIMMSIRKFAYLASAKSNRPQRYVFFNCQVADVMFIPLVIQLSHIGCNRRNMNILWSSLKSGRSLRLIFCFCFPPAMRSNKVEVGVYTIWIEQNVVTN</sequence>
<name>G0N1E0_CAEBE</name>
<dbReference type="InParanoid" id="G0N1E0"/>
<gene>
    <name evidence="2" type="ORF">CAEBREN_14577</name>
</gene>
<dbReference type="Proteomes" id="UP000008068">
    <property type="component" value="Unassembled WGS sequence"/>
</dbReference>
<feature type="transmembrane region" description="Helical" evidence="1">
    <location>
        <begin position="187"/>
        <end position="210"/>
    </location>
</feature>
<dbReference type="OrthoDB" id="5876505at2759"/>
<feature type="transmembrane region" description="Helical" evidence="1">
    <location>
        <begin position="134"/>
        <end position="153"/>
    </location>
</feature>
<accession>G0N1E0</accession>
<reference evidence="3" key="1">
    <citation type="submission" date="2011-07" db="EMBL/GenBank/DDBJ databases">
        <authorList>
            <consortium name="Caenorhabditis brenneri Sequencing and Analysis Consortium"/>
            <person name="Wilson R.K."/>
        </authorList>
    </citation>
    <scope>NUCLEOTIDE SEQUENCE [LARGE SCALE GENOMIC DNA]</scope>
    <source>
        <strain evidence="3">PB2801</strain>
    </source>
</reference>
<evidence type="ECO:0008006" key="4">
    <source>
        <dbReference type="Google" id="ProtNLM"/>
    </source>
</evidence>
<dbReference type="InterPro" id="IPR018817">
    <property type="entry name" value="7TM_GPCR_serpentine_rcpt_Srz"/>
</dbReference>
<feature type="transmembrane region" description="Helical" evidence="1">
    <location>
        <begin position="262"/>
        <end position="281"/>
    </location>
</feature>
<dbReference type="AlphaFoldDB" id="G0N1E0"/>